<dbReference type="Proteomes" id="UP000199452">
    <property type="component" value="Unassembled WGS sequence"/>
</dbReference>
<dbReference type="SMART" id="SM00283">
    <property type="entry name" value="MA"/>
    <property type="match status" value="1"/>
</dbReference>
<evidence type="ECO:0000259" key="5">
    <source>
        <dbReference type="PROSITE" id="PS50111"/>
    </source>
</evidence>
<dbReference type="AlphaFoldDB" id="A0A1G6HB31"/>
<dbReference type="PROSITE" id="PS50885">
    <property type="entry name" value="HAMP"/>
    <property type="match status" value="1"/>
</dbReference>
<keyword evidence="4" id="KW-0812">Transmembrane</keyword>
<feature type="transmembrane region" description="Helical" evidence="4">
    <location>
        <begin position="6"/>
        <end position="27"/>
    </location>
</feature>
<dbReference type="RefSeq" id="WP_092435965.1">
    <property type="nucleotide sequence ID" value="NZ_FMYP01000009.1"/>
</dbReference>
<dbReference type="SUPFAM" id="SSF58104">
    <property type="entry name" value="Methyl-accepting chemotaxis protein (MCP) signaling domain"/>
    <property type="match status" value="1"/>
</dbReference>
<dbReference type="GO" id="GO:0004888">
    <property type="term" value="F:transmembrane signaling receptor activity"/>
    <property type="evidence" value="ECO:0007669"/>
    <property type="project" value="TreeGrafter"/>
</dbReference>
<feature type="domain" description="HAMP" evidence="6">
    <location>
        <begin position="81"/>
        <end position="136"/>
    </location>
</feature>
<evidence type="ECO:0000259" key="6">
    <source>
        <dbReference type="PROSITE" id="PS50885"/>
    </source>
</evidence>
<feature type="transmembrane region" description="Helical" evidence="4">
    <location>
        <begin position="34"/>
        <end position="53"/>
    </location>
</feature>
<protein>
    <submittedName>
        <fullName evidence="7">Methyl-accepting chemotaxis protein</fullName>
    </submittedName>
</protein>
<dbReference type="Pfam" id="PF00672">
    <property type="entry name" value="HAMP"/>
    <property type="match status" value="1"/>
</dbReference>
<dbReference type="GO" id="GO:0006935">
    <property type="term" value="P:chemotaxis"/>
    <property type="evidence" value="ECO:0007669"/>
    <property type="project" value="UniProtKB-KW"/>
</dbReference>
<proteinExistence type="inferred from homology"/>
<name>A0A1G6HB31_9BACT</name>
<reference evidence="7 8" key="1">
    <citation type="submission" date="2016-09" db="EMBL/GenBank/DDBJ databases">
        <authorList>
            <person name="Capua I."/>
            <person name="De Benedictis P."/>
            <person name="Joannis T."/>
            <person name="Lombin L.H."/>
            <person name="Cattoli G."/>
        </authorList>
    </citation>
    <scope>NUCLEOTIDE SEQUENCE [LARGE SCALE GENOMIC DNA]</scope>
    <source>
        <strain evidence="7 8">A7P-90m</strain>
    </source>
</reference>
<dbReference type="InterPro" id="IPR003660">
    <property type="entry name" value="HAMP_dom"/>
</dbReference>
<dbReference type="PANTHER" id="PTHR43531">
    <property type="entry name" value="PROTEIN ICFG"/>
    <property type="match status" value="1"/>
</dbReference>
<evidence type="ECO:0000256" key="4">
    <source>
        <dbReference type="SAM" id="Phobius"/>
    </source>
</evidence>
<keyword evidence="4" id="KW-1133">Transmembrane helix</keyword>
<dbReference type="InterPro" id="IPR051310">
    <property type="entry name" value="MCP_chemotaxis"/>
</dbReference>
<feature type="domain" description="Methyl-accepting transducer" evidence="5">
    <location>
        <begin position="141"/>
        <end position="356"/>
    </location>
</feature>
<dbReference type="GO" id="GO:0005886">
    <property type="term" value="C:plasma membrane"/>
    <property type="evidence" value="ECO:0007669"/>
    <property type="project" value="TreeGrafter"/>
</dbReference>
<dbReference type="EMBL" id="FMYP01000009">
    <property type="protein sequence ID" value="SDB91492.1"/>
    <property type="molecule type" value="Genomic_DNA"/>
</dbReference>
<sequence>MDPVLKFALFVVFVLLPFGYAVVWFLYRKTVIQSTALTVFIASMGCAIVAFVVGNKGFIHVSWAVPVCLVWLVSVNRVAKAIIQKPIKELNEKIKRISEGNLRVTISQSTLDLNNEVGQIAHSVKLLQEEIRTVVTGINSCASSVTTMSADLSSYAASLSDSTSSQSAAIEELSSSMEDMSTFISQNASNAKETETLAVNASLKLNESNTTITSALNYTHNISEKVLVISDIAFQTNILALNAAVEAARAGESGRGFAVVAAEVRKLAERSRLAADEITKLSKQGVDVSSLAMKNLTLVLPQIEKTTQLVKEISAASAEQSHGTKQIHMAINQVNNQSQDSSRTAEELVNAADSLREHAETLLDSIQFFKV</sequence>
<evidence type="ECO:0000256" key="3">
    <source>
        <dbReference type="PROSITE-ProRule" id="PRU00284"/>
    </source>
</evidence>
<organism evidence="7 8">
    <name type="scientific">Williamwhitmania taraxaci</name>
    <dbReference type="NCBI Taxonomy" id="1640674"/>
    <lineage>
        <taxon>Bacteria</taxon>
        <taxon>Pseudomonadati</taxon>
        <taxon>Bacteroidota</taxon>
        <taxon>Bacteroidia</taxon>
        <taxon>Bacteroidales</taxon>
        <taxon>Williamwhitmaniaceae</taxon>
        <taxon>Williamwhitmania</taxon>
    </lineage>
</organism>
<keyword evidence="1" id="KW-0145">Chemotaxis</keyword>
<dbReference type="PANTHER" id="PTHR43531:SF11">
    <property type="entry name" value="METHYL-ACCEPTING CHEMOTAXIS PROTEIN 3"/>
    <property type="match status" value="1"/>
</dbReference>
<keyword evidence="8" id="KW-1185">Reference proteome</keyword>
<dbReference type="Gene3D" id="1.10.287.950">
    <property type="entry name" value="Methyl-accepting chemotaxis protein"/>
    <property type="match status" value="1"/>
</dbReference>
<dbReference type="STRING" id="1640674.SAMN05216323_100911"/>
<dbReference type="GO" id="GO:0007165">
    <property type="term" value="P:signal transduction"/>
    <property type="evidence" value="ECO:0007669"/>
    <property type="project" value="UniProtKB-KW"/>
</dbReference>
<evidence type="ECO:0000313" key="8">
    <source>
        <dbReference type="Proteomes" id="UP000199452"/>
    </source>
</evidence>
<evidence type="ECO:0000256" key="2">
    <source>
        <dbReference type="ARBA" id="ARBA00029447"/>
    </source>
</evidence>
<comment type="similarity">
    <text evidence="2">Belongs to the methyl-accepting chemotaxis (MCP) protein family.</text>
</comment>
<evidence type="ECO:0000256" key="1">
    <source>
        <dbReference type="ARBA" id="ARBA00022500"/>
    </source>
</evidence>
<keyword evidence="3" id="KW-0807">Transducer</keyword>
<evidence type="ECO:0000313" key="7">
    <source>
        <dbReference type="EMBL" id="SDB91492.1"/>
    </source>
</evidence>
<dbReference type="OrthoDB" id="1112389at2"/>
<dbReference type="Pfam" id="PF00015">
    <property type="entry name" value="MCPsignal"/>
    <property type="match status" value="1"/>
</dbReference>
<keyword evidence="4" id="KW-0472">Membrane</keyword>
<gene>
    <name evidence="7" type="ORF">SAMN05216323_100911</name>
</gene>
<accession>A0A1G6HB31</accession>
<feature type="transmembrane region" description="Helical" evidence="4">
    <location>
        <begin position="59"/>
        <end position="79"/>
    </location>
</feature>
<dbReference type="CDD" id="cd06225">
    <property type="entry name" value="HAMP"/>
    <property type="match status" value="1"/>
</dbReference>
<dbReference type="SMART" id="SM00304">
    <property type="entry name" value="HAMP"/>
    <property type="match status" value="1"/>
</dbReference>
<dbReference type="InterPro" id="IPR004089">
    <property type="entry name" value="MCPsignal_dom"/>
</dbReference>
<dbReference type="PROSITE" id="PS50111">
    <property type="entry name" value="CHEMOTAXIS_TRANSDUC_2"/>
    <property type="match status" value="1"/>
</dbReference>